<dbReference type="EMBL" id="JACGCM010002086">
    <property type="protein sequence ID" value="KAF6144960.1"/>
    <property type="molecule type" value="Genomic_DNA"/>
</dbReference>
<dbReference type="Proteomes" id="UP000541444">
    <property type="component" value="Unassembled WGS sequence"/>
</dbReference>
<organism evidence="2 3">
    <name type="scientific">Kingdonia uniflora</name>
    <dbReference type="NCBI Taxonomy" id="39325"/>
    <lineage>
        <taxon>Eukaryota</taxon>
        <taxon>Viridiplantae</taxon>
        <taxon>Streptophyta</taxon>
        <taxon>Embryophyta</taxon>
        <taxon>Tracheophyta</taxon>
        <taxon>Spermatophyta</taxon>
        <taxon>Magnoliopsida</taxon>
        <taxon>Ranunculales</taxon>
        <taxon>Circaeasteraceae</taxon>
        <taxon>Kingdonia</taxon>
    </lineage>
</organism>
<protein>
    <submittedName>
        <fullName evidence="2">Uncharacterized protein</fullName>
    </submittedName>
</protein>
<feature type="transmembrane region" description="Helical" evidence="1">
    <location>
        <begin position="104"/>
        <end position="128"/>
    </location>
</feature>
<keyword evidence="1" id="KW-0472">Membrane</keyword>
<keyword evidence="3" id="KW-1185">Reference proteome</keyword>
<gene>
    <name evidence="2" type="ORF">GIB67_013311</name>
</gene>
<dbReference type="AlphaFoldDB" id="A0A7J7LQY7"/>
<evidence type="ECO:0000313" key="3">
    <source>
        <dbReference type="Proteomes" id="UP000541444"/>
    </source>
</evidence>
<keyword evidence="1" id="KW-0812">Transmembrane</keyword>
<keyword evidence="1" id="KW-1133">Transmembrane helix</keyword>
<accession>A0A7J7LQY7</accession>
<sequence length="138" mass="15517">MMWISRVSKIGFPANFLDNSAAIHQLRYLSLASDKEIVKTHKSECKSSETLQSRAGAGEKQGLLNKIAPIKIIMRGPAAVKETYLKIKGKYDAKMSDDDFRTKAHFIFLFFGPISPAMPMYAFCYMLTLPTSHPLAVW</sequence>
<evidence type="ECO:0000313" key="2">
    <source>
        <dbReference type="EMBL" id="KAF6144960.1"/>
    </source>
</evidence>
<reference evidence="2 3" key="1">
    <citation type="journal article" date="2020" name="IScience">
        <title>Genome Sequencing of the Endangered Kingdonia uniflora (Circaeasteraceae, Ranunculales) Reveals Potential Mechanisms of Evolutionary Specialization.</title>
        <authorList>
            <person name="Sun Y."/>
            <person name="Deng T."/>
            <person name="Zhang A."/>
            <person name="Moore M.J."/>
            <person name="Landis J.B."/>
            <person name="Lin N."/>
            <person name="Zhang H."/>
            <person name="Zhang X."/>
            <person name="Huang J."/>
            <person name="Zhang X."/>
            <person name="Sun H."/>
            <person name="Wang H."/>
        </authorList>
    </citation>
    <scope>NUCLEOTIDE SEQUENCE [LARGE SCALE GENOMIC DNA]</scope>
    <source>
        <strain evidence="2">TB1705</strain>
        <tissue evidence="2">Leaf</tissue>
    </source>
</reference>
<name>A0A7J7LQY7_9MAGN</name>
<evidence type="ECO:0000256" key="1">
    <source>
        <dbReference type="SAM" id="Phobius"/>
    </source>
</evidence>
<proteinExistence type="predicted"/>
<comment type="caution">
    <text evidence="2">The sequence shown here is derived from an EMBL/GenBank/DDBJ whole genome shotgun (WGS) entry which is preliminary data.</text>
</comment>